<sequence>MAARHRRGVARARAYLLGALALAAALAPAAGHGAPTAPTGPIVRVALLADQPQWPAAEAAVGRLLASLGEQRLDFVVHAGGIKGDTESCGDHVLDARERLLDASPLPLVYVPGEAEWAECQRAASGSFDPLERLNRLRELFYASDASLGQRTIPLMRQSDQATFRSFRENVRWRAGPVMMVGMNLPGDNNHYLAEGGRNGEFEDRREANHQWLARAFFLAQQQNLAGLVLVVHGDPQFGNGWEHRGRPTLLDAFVSRRKRDGFLEFKRQLRELTARFRGQVLLIHASLKGFGIDTPLRDANGKTLRNFKRITLPTGASGQWAELRITPASPELFSVSVKDAPGGTGEDGD</sequence>
<accession>A0A1D9I7K1</accession>
<organism evidence="2 3">
    <name type="scientific">Cupriavidus malaysiensis</name>
    <dbReference type="NCBI Taxonomy" id="367825"/>
    <lineage>
        <taxon>Bacteria</taxon>
        <taxon>Pseudomonadati</taxon>
        <taxon>Pseudomonadota</taxon>
        <taxon>Betaproteobacteria</taxon>
        <taxon>Burkholderiales</taxon>
        <taxon>Burkholderiaceae</taxon>
        <taxon>Cupriavidus</taxon>
    </lineage>
</organism>
<proteinExistence type="predicted"/>
<dbReference type="SUPFAM" id="SSF56300">
    <property type="entry name" value="Metallo-dependent phosphatases"/>
    <property type="match status" value="1"/>
</dbReference>
<feature type="signal peptide" evidence="1">
    <location>
        <begin position="1"/>
        <end position="29"/>
    </location>
</feature>
<evidence type="ECO:0000313" key="2">
    <source>
        <dbReference type="EMBL" id="AOZ08050.1"/>
    </source>
</evidence>
<reference evidence="2 3" key="1">
    <citation type="submission" date="2016-10" db="EMBL/GenBank/DDBJ databases">
        <title>Complete genome sequences of three Cupriavidus strains isolated from various Malaysian environments.</title>
        <authorList>
            <person name="Abdullah A.A.-A."/>
            <person name="Shafie N.A.H."/>
            <person name="Lau N.S."/>
        </authorList>
    </citation>
    <scope>NUCLEOTIDE SEQUENCE [LARGE SCALE GENOMIC DNA]</scope>
    <source>
        <strain evidence="2 3">USMAA1020</strain>
    </source>
</reference>
<dbReference type="Proteomes" id="UP000177515">
    <property type="component" value="Chromosome 1"/>
</dbReference>
<keyword evidence="3" id="KW-1185">Reference proteome</keyword>
<evidence type="ECO:0000256" key="1">
    <source>
        <dbReference type="SAM" id="SignalP"/>
    </source>
</evidence>
<keyword evidence="1" id="KW-0732">Signal</keyword>
<name>A0A1D9I7K1_9BURK</name>
<feature type="chain" id="PRO_5045035454" description="Transmembrane protein" evidence="1">
    <location>
        <begin position="30"/>
        <end position="350"/>
    </location>
</feature>
<evidence type="ECO:0000313" key="3">
    <source>
        <dbReference type="Proteomes" id="UP000177515"/>
    </source>
</evidence>
<dbReference type="EMBL" id="CP017754">
    <property type="protein sequence ID" value="AOZ08050.1"/>
    <property type="molecule type" value="Genomic_DNA"/>
</dbReference>
<protein>
    <recommendedName>
        <fullName evidence="4">Transmembrane protein</fullName>
    </recommendedName>
</protein>
<evidence type="ECO:0008006" key="4">
    <source>
        <dbReference type="Google" id="ProtNLM"/>
    </source>
</evidence>
<dbReference type="InterPro" id="IPR029052">
    <property type="entry name" value="Metallo-depent_PP-like"/>
</dbReference>
<gene>
    <name evidence="2" type="ORF">BKK80_08165</name>
</gene>